<evidence type="ECO:0000313" key="2">
    <source>
        <dbReference type="Proteomes" id="UP000676565"/>
    </source>
</evidence>
<reference evidence="1 2" key="1">
    <citation type="submission" date="2021-04" db="EMBL/GenBank/DDBJ databases">
        <authorList>
            <person name="Ivanova A."/>
        </authorList>
    </citation>
    <scope>NUCLEOTIDE SEQUENCE [LARGE SCALE GENOMIC DNA]</scope>
    <source>
        <strain evidence="1 2">G18</strain>
    </source>
</reference>
<accession>A0ABS5BR20</accession>
<dbReference type="InterPro" id="IPR039470">
    <property type="entry name" value="Nuc_deoxyri_tr2"/>
</dbReference>
<keyword evidence="2" id="KW-1185">Reference proteome</keyword>
<name>A0ABS5BR20_9BACT</name>
<protein>
    <recommendedName>
        <fullName evidence="3">Nucleoside 2-deoxyribosyltransferase</fullName>
    </recommendedName>
</protein>
<evidence type="ECO:0000313" key="1">
    <source>
        <dbReference type="EMBL" id="MBP3956177.1"/>
    </source>
</evidence>
<sequence length="166" mass="18000">MSAFLPLTISPIDGPLVFLAGPIQGAPDWQAEALQWFAEHAPALAVASPRRPGPRRDSEYAAQVDWETHHLRRAAGHGVILFWLAREAVSVPGRAYAQTSRFELAEWKVRHERDGVRLVVGLEDGFSGARYIRHRFGQDCPGVPVVSALSTACAAAVELARTAPGA</sequence>
<evidence type="ECO:0008006" key="3">
    <source>
        <dbReference type="Google" id="ProtNLM"/>
    </source>
</evidence>
<dbReference type="RefSeq" id="WP_210654205.1">
    <property type="nucleotide sequence ID" value="NZ_JAGKQQ010000001.1"/>
</dbReference>
<dbReference type="Proteomes" id="UP000676565">
    <property type="component" value="Unassembled WGS sequence"/>
</dbReference>
<dbReference type="EMBL" id="JAGKQQ010000001">
    <property type="protein sequence ID" value="MBP3956177.1"/>
    <property type="molecule type" value="Genomic_DNA"/>
</dbReference>
<dbReference type="Pfam" id="PF15891">
    <property type="entry name" value="Nuc_deoxyri_tr2"/>
    <property type="match status" value="1"/>
</dbReference>
<organism evidence="1 2">
    <name type="scientific">Gemmata palustris</name>
    <dbReference type="NCBI Taxonomy" id="2822762"/>
    <lineage>
        <taxon>Bacteria</taxon>
        <taxon>Pseudomonadati</taxon>
        <taxon>Planctomycetota</taxon>
        <taxon>Planctomycetia</taxon>
        <taxon>Gemmatales</taxon>
        <taxon>Gemmataceae</taxon>
        <taxon>Gemmata</taxon>
    </lineage>
</organism>
<proteinExistence type="predicted"/>
<gene>
    <name evidence="1" type="ORF">J8F10_12875</name>
</gene>
<comment type="caution">
    <text evidence="1">The sequence shown here is derived from an EMBL/GenBank/DDBJ whole genome shotgun (WGS) entry which is preliminary data.</text>
</comment>
<dbReference type="Gene3D" id="3.40.50.450">
    <property type="match status" value="1"/>
</dbReference>